<evidence type="ECO:0000313" key="3">
    <source>
        <dbReference type="EMBL" id="AZR06399.1"/>
    </source>
</evidence>
<name>A0A3S9QKK1_9ACTO</name>
<dbReference type="GO" id="GO:0016740">
    <property type="term" value="F:transferase activity"/>
    <property type="evidence" value="ECO:0007669"/>
    <property type="project" value="UniProtKB-KW"/>
</dbReference>
<dbReference type="Proteomes" id="UP000275951">
    <property type="component" value="Chromosome"/>
</dbReference>
<organism evidence="3 4">
    <name type="scientific">Trueperella pyogenes</name>
    <dbReference type="NCBI Taxonomy" id="1661"/>
    <lineage>
        <taxon>Bacteria</taxon>
        <taxon>Bacillati</taxon>
        <taxon>Actinomycetota</taxon>
        <taxon>Actinomycetes</taxon>
        <taxon>Actinomycetales</taxon>
        <taxon>Actinomycetaceae</taxon>
        <taxon>Trueperella</taxon>
    </lineage>
</organism>
<evidence type="ECO:0000313" key="4">
    <source>
        <dbReference type="Proteomes" id="UP000275951"/>
    </source>
</evidence>
<feature type="region of interest" description="Disordered" evidence="1">
    <location>
        <begin position="319"/>
        <end position="360"/>
    </location>
</feature>
<sequence>MYFARFLQDHRYRGEVNKTPFKLAAFAVAAIDGLEAVGVRGPYTRTADFQYGGVIDAKGRRWIVKYPLHPIAGAMIEAEVAIAPALLEALRRGLLPFDVVRPAGFTQIEDGRVVVYVAPMGRERDFDELDINSAHELGRTLAAIHLLPHETIESAGLPSYDPQTTRRRLLSDLHDADATSPLPPVLRRRWENALELNELWEFEPRVVHGDIGSDQFLWSDGSVSCVLGFGSAHVGDPALDFSALVSALDEDLFGAVLTSYENAIGRPMDKKFFDRTVLLSELALARWMLFGARRGDAEIVDEAHAMMNDLAAEVEADPDLATGPTWTVSQPAPVEAESADEAGFTTRAHNEPNTTEDAER</sequence>
<dbReference type="AlphaFoldDB" id="A0A3S9QKK1"/>
<evidence type="ECO:0000259" key="2">
    <source>
        <dbReference type="Pfam" id="PF01636"/>
    </source>
</evidence>
<dbReference type="SUPFAM" id="SSF56112">
    <property type="entry name" value="Protein kinase-like (PK-like)"/>
    <property type="match status" value="1"/>
</dbReference>
<dbReference type="InterPro" id="IPR002575">
    <property type="entry name" value="Aminoglycoside_PTrfase"/>
</dbReference>
<evidence type="ECO:0000256" key="1">
    <source>
        <dbReference type="SAM" id="MobiDB-lite"/>
    </source>
</evidence>
<proteinExistence type="predicted"/>
<protein>
    <submittedName>
        <fullName evidence="3">Phosphotransferase</fullName>
    </submittedName>
</protein>
<dbReference type="Gene3D" id="3.90.1200.10">
    <property type="match status" value="1"/>
</dbReference>
<feature type="domain" description="Aminoglycoside phosphotransferase" evidence="2">
    <location>
        <begin position="55"/>
        <end position="265"/>
    </location>
</feature>
<dbReference type="EMBL" id="CP033905">
    <property type="protein sequence ID" value="AZR06399.1"/>
    <property type="molecule type" value="Genomic_DNA"/>
</dbReference>
<dbReference type="InterPro" id="IPR011009">
    <property type="entry name" value="Kinase-like_dom_sf"/>
</dbReference>
<dbReference type="Pfam" id="PF01636">
    <property type="entry name" value="APH"/>
    <property type="match status" value="1"/>
</dbReference>
<gene>
    <name evidence="3" type="ORF">EBQ10_03215</name>
</gene>
<accession>A0A3S9QKK1</accession>
<keyword evidence="3" id="KW-0808">Transferase</keyword>
<reference evidence="3 4" key="1">
    <citation type="submission" date="2018-11" db="EMBL/GenBank/DDBJ databases">
        <title>Multidrug-resistant genes are associated with an 42-kb island TGI1 carrying a complex class 1 integron in a Trueperella pyogenes.</title>
        <authorList>
            <person name="Dong W."/>
        </authorList>
    </citation>
    <scope>NUCLEOTIDE SEQUENCE [LARGE SCALE GENOMIC DNA]</scope>
    <source>
        <strain evidence="3 4">TP4</strain>
    </source>
</reference>